<evidence type="ECO:0000256" key="6">
    <source>
        <dbReference type="ARBA" id="ARBA00023136"/>
    </source>
</evidence>
<comment type="subcellular location">
    <subcellularLocation>
        <location evidence="1">Preautophagosomal structure membrane</location>
        <topology evidence="1">Single-pass type I membrane protein</topology>
    </subcellularLocation>
</comment>
<organism evidence="9 10">
    <name type="scientific">Porites evermanni</name>
    <dbReference type="NCBI Taxonomy" id="104178"/>
    <lineage>
        <taxon>Eukaryota</taxon>
        <taxon>Metazoa</taxon>
        <taxon>Cnidaria</taxon>
        <taxon>Anthozoa</taxon>
        <taxon>Hexacorallia</taxon>
        <taxon>Scleractinia</taxon>
        <taxon>Fungiina</taxon>
        <taxon>Poritidae</taxon>
        <taxon>Porites</taxon>
    </lineage>
</organism>
<dbReference type="PANTHER" id="PTHR15071">
    <property type="entry name" value="MANNOSE-6-PHOSPHATE RECEPTOR FAMILY MEMBER"/>
    <property type="match status" value="1"/>
</dbReference>
<evidence type="ECO:0000256" key="8">
    <source>
        <dbReference type="SAM" id="SignalP"/>
    </source>
</evidence>
<feature type="chain" id="PRO_5047123018" description="Cation-dependent mannose-6-phosphate receptor" evidence="8">
    <location>
        <begin position="29"/>
        <end position="279"/>
    </location>
</feature>
<keyword evidence="5 7" id="KW-1133">Transmembrane helix</keyword>
<feature type="signal peptide" evidence="8">
    <location>
        <begin position="1"/>
        <end position="28"/>
    </location>
</feature>
<proteinExistence type="predicted"/>
<keyword evidence="10" id="KW-1185">Reference proteome</keyword>
<dbReference type="SUPFAM" id="SSF50911">
    <property type="entry name" value="Mannose 6-phosphate receptor domain"/>
    <property type="match status" value="1"/>
</dbReference>
<name>A0ABN8MAM0_9CNID</name>
<evidence type="ECO:0000256" key="7">
    <source>
        <dbReference type="SAM" id="Phobius"/>
    </source>
</evidence>
<dbReference type="Proteomes" id="UP001159427">
    <property type="component" value="Unassembled WGS sequence"/>
</dbReference>
<feature type="transmembrane region" description="Helical" evidence="7">
    <location>
        <begin position="203"/>
        <end position="222"/>
    </location>
</feature>
<dbReference type="CDD" id="cd12841">
    <property type="entry name" value="TM_EphA1"/>
    <property type="match status" value="1"/>
</dbReference>
<keyword evidence="4" id="KW-0813">Transport</keyword>
<dbReference type="EMBL" id="CALNXI010000361">
    <property type="protein sequence ID" value="CAH3025597.1"/>
    <property type="molecule type" value="Genomic_DNA"/>
</dbReference>
<evidence type="ECO:0000313" key="10">
    <source>
        <dbReference type="Proteomes" id="UP001159427"/>
    </source>
</evidence>
<evidence type="ECO:0000256" key="2">
    <source>
        <dbReference type="ARBA" id="ARBA00022692"/>
    </source>
</evidence>
<dbReference type="InterPro" id="IPR018939">
    <property type="entry name" value="Autophagy-rel_prot_27"/>
</dbReference>
<dbReference type="PANTHER" id="PTHR15071:SF0">
    <property type="entry name" value="MANNOSE 6-PHOSPHATE RECEPTOR-LIKE PROTEIN 1"/>
    <property type="match status" value="1"/>
</dbReference>
<accession>A0ABN8MAM0</accession>
<comment type="caution">
    <text evidence="9">The sequence shown here is derived from an EMBL/GenBank/DDBJ whole genome shotgun (WGS) entry which is preliminary data.</text>
</comment>
<reference evidence="9 10" key="1">
    <citation type="submission" date="2022-05" db="EMBL/GenBank/DDBJ databases">
        <authorList>
            <consortium name="Genoscope - CEA"/>
            <person name="William W."/>
        </authorList>
    </citation>
    <scope>NUCLEOTIDE SEQUENCE [LARGE SCALE GENOMIC DNA]</scope>
</reference>
<dbReference type="InterPro" id="IPR009011">
    <property type="entry name" value="Man6P_isomerase_rcpt-bd_dom_sf"/>
</dbReference>
<evidence type="ECO:0000256" key="4">
    <source>
        <dbReference type="ARBA" id="ARBA00022927"/>
    </source>
</evidence>
<evidence type="ECO:0000256" key="5">
    <source>
        <dbReference type="ARBA" id="ARBA00022989"/>
    </source>
</evidence>
<keyword evidence="6 7" id="KW-0472">Membrane</keyword>
<sequence>MERKHSSQAKFSVIVWFLFMFNFVGIFAETCEKIDVCSCRKSNGKVISLRDVAGGAKGPAIKGIKTISPPGTVFEFDWNPCTTFTEGSSCTDMLICQTLPNSQETHPCANSVASFESDTDGNTVINYEPTIEKATSYKRTFTITLKCDPNKFPGYTDGVREVYKVKDSKYSMVFSTKCACDDACASNNDNPAENSNGLSTGSIILIVFFVLLFVYLVAGILIKRYKMGVESVPEVIPNYEFWTGIPSLVKDGVLFTCQGLKSGCTSLCQKCSKNGYSEI</sequence>
<evidence type="ECO:0000256" key="3">
    <source>
        <dbReference type="ARBA" id="ARBA00022729"/>
    </source>
</evidence>
<evidence type="ECO:0000256" key="1">
    <source>
        <dbReference type="ARBA" id="ARBA00004472"/>
    </source>
</evidence>
<evidence type="ECO:0000313" key="9">
    <source>
        <dbReference type="EMBL" id="CAH3025597.1"/>
    </source>
</evidence>
<keyword evidence="2 7" id="KW-0812">Transmembrane</keyword>
<evidence type="ECO:0008006" key="11">
    <source>
        <dbReference type="Google" id="ProtNLM"/>
    </source>
</evidence>
<keyword evidence="4" id="KW-0653">Protein transport</keyword>
<dbReference type="Pfam" id="PF09451">
    <property type="entry name" value="ATG27"/>
    <property type="match status" value="1"/>
</dbReference>
<dbReference type="Gene3D" id="2.70.130.10">
    <property type="entry name" value="Mannose-6-phosphate receptor binding domain"/>
    <property type="match status" value="1"/>
</dbReference>
<protein>
    <recommendedName>
        <fullName evidence="11">Cation-dependent mannose-6-phosphate receptor</fullName>
    </recommendedName>
</protein>
<keyword evidence="3 8" id="KW-0732">Signal</keyword>
<gene>
    <name evidence="9" type="ORF">PEVE_00026612</name>
</gene>